<evidence type="ECO:0000256" key="1">
    <source>
        <dbReference type="ARBA" id="ARBA00022741"/>
    </source>
</evidence>
<dbReference type="Proteomes" id="UP000067626">
    <property type="component" value="Chromosome"/>
</dbReference>
<evidence type="ECO:0000256" key="5">
    <source>
        <dbReference type="ARBA" id="ARBA00023163"/>
    </source>
</evidence>
<dbReference type="PROSITE" id="PS50045">
    <property type="entry name" value="SIGMA54_INTERACT_4"/>
    <property type="match status" value="1"/>
</dbReference>
<dbReference type="Pfam" id="PF02954">
    <property type="entry name" value="HTH_8"/>
    <property type="match status" value="1"/>
</dbReference>
<evidence type="ECO:0000259" key="9">
    <source>
        <dbReference type="PROSITE" id="PS50110"/>
    </source>
</evidence>
<dbReference type="InterPro" id="IPR025662">
    <property type="entry name" value="Sigma_54_int_dom_ATP-bd_1"/>
</dbReference>
<feature type="domain" description="Response regulatory" evidence="9">
    <location>
        <begin position="28"/>
        <end position="150"/>
    </location>
</feature>
<dbReference type="Pfam" id="PF00072">
    <property type="entry name" value="Response_reg"/>
    <property type="match status" value="1"/>
</dbReference>
<dbReference type="PANTHER" id="PTHR32071">
    <property type="entry name" value="TRANSCRIPTIONAL REGULATORY PROTEIN"/>
    <property type="match status" value="1"/>
</dbReference>
<evidence type="ECO:0000256" key="3">
    <source>
        <dbReference type="ARBA" id="ARBA00023015"/>
    </source>
</evidence>
<name>A0A0K1EKI7_CHOCO</name>
<feature type="compositionally biased region" description="Basic and acidic residues" evidence="7">
    <location>
        <begin position="679"/>
        <end position="693"/>
    </location>
</feature>
<gene>
    <name evidence="10" type="primary">fis</name>
    <name evidence="10" type="ORF">CMC5_055850</name>
</gene>
<feature type="region of interest" description="Disordered" evidence="7">
    <location>
        <begin position="423"/>
        <end position="517"/>
    </location>
</feature>
<dbReference type="GO" id="GO:0043565">
    <property type="term" value="F:sequence-specific DNA binding"/>
    <property type="evidence" value="ECO:0007669"/>
    <property type="project" value="InterPro"/>
</dbReference>
<keyword evidence="5" id="KW-0804">Transcription</keyword>
<dbReference type="GO" id="GO:0000160">
    <property type="term" value="P:phosphorelay signal transduction system"/>
    <property type="evidence" value="ECO:0007669"/>
    <property type="project" value="InterPro"/>
</dbReference>
<dbReference type="Gene3D" id="1.10.10.60">
    <property type="entry name" value="Homeodomain-like"/>
    <property type="match status" value="1"/>
</dbReference>
<keyword evidence="4" id="KW-0238">DNA-binding</keyword>
<dbReference type="InterPro" id="IPR003593">
    <property type="entry name" value="AAA+_ATPase"/>
</dbReference>
<dbReference type="KEGG" id="ccro:CMC5_055850"/>
<dbReference type="SUPFAM" id="SSF52540">
    <property type="entry name" value="P-loop containing nucleoside triphosphate hydrolases"/>
    <property type="match status" value="1"/>
</dbReference>
<feature type="region of interest" description="Disordered" evidence="7">
    <location>
        <begin position="555"/>
        <end position="591"/>
    </location>
</feature>
<dbReference type="InterPro" id="IPR025944">
    <property type="entry name" value="Sigma_54_int_dom_CS"/>
</dbReference>
<dbReference type="InterPro" id="IPR025943">
    <property type="entry name" value="Sigma_54_int_dom_ATP-bd_2"/>
</dbReference>
<dbReference type="PROSITE" id="PS50110">
    <property type="entry name" value="RESPONSE_REGULATORY"/>
    <property type="match status" value="1"/>
</dbReference>
<proteinExistence type="predicted"/>
<dbReference type="Pfam" id="PF00158">
    <property type="entry name" value="Sigma54_activat"/>
    <property type="match status" value="1"/>
</dbReference>
<dbReference type="InterPro" id="IPR009057">
    <property type="entry name" value="Homeodomain-like_sf"/>
</dbReference>
<dbReference type="PROSITE" id="PS00675">
    <property type="entry name" value="SIGMA54_INTERACT_1"/>
    <property type="match status" value="1"/>
</dbReference>
<evidence type="ECO:0000259" key="8">
    <source>
        <dbReference type="PROSITE" id="PS50045"/>
    </source>
</evidence>
<dbReference type="Pfam" id="PF25601">
    <property type="entry name" value="AAA_lid_14"/>
    <property type="match status" value="1"/>
</dbReference>
<dbReference type="SMART" id="SM00382">
    <property type="entry name" value="AAA"/>
    <property type="match status" value="1"/>
</dbReference>
<dbReference type="FunFam" id="3.40.50.300:FF:000006">
    <property type="entry name" value="DNA-binding transcriptional regulator NtrC"/>
    <property type="match status" value="1"/>
</dbReference>
<dbReference type="GO" id="GO:0006355">
    <property type="term" value="P:regulation of DNA-templated transcription"/>
    <property type="evidence" value="ECO:0007669"/>
    <property type="project" value="InterPro"/>
</dbReference>
<dbReference type="Gene3D" id="1.10.8.60">
    <property type="match status" value="1"/>
</dbReference>
<evidence type="ECO:0000256" key="4">
    <source>
        <dbReference type="ARBA" id="ARBA00023125"/>
    </source>
</evidence>
<feature type="compositionally biased region" description="Basic and acidic residues" evidence="7">
    <location>
        <begin position="574"/>
        <end position="589"/>
    </location>
</feature>
<keyword evidence="11" id="KW-1185">Reference proteome</keyword>
<feature type="compositionally biased region" description="Acidic residues" evidence="7">
    <location>
        <begin position="662"/>
        <end position="673"/>
    </location>
</feature>
<dbReference type="InterPro" id="IPR058031">
    <property type="entry name" value="AAA_lid_NorR"/>
</dbReference>
<feature type="region of interest" description="Disordered" evidence="7">
    <location>
        <begin position="1"/>
        <end position="24"/>
    </location>
</feature>
<keyword evidence="6" id="KW-0597">Phosphoprotein</keyword>
<dbReference type="EMBL" id="CP012159">
    <property type="protein sequence ID" value="AKT41385.1"/>
    <property type="molecule type" value="Genomic_DNA"/>
</dbReference>
<dbReference type="SUPFAM" id="SSF52172">
    <property type="entry name" value="CheY-like"/>
    <property type="match status" value="1"/>
</dbReference>
<evidence type="ECO:0000313" key="10">
    <source>
        <dbReference type="EMBL" id="AKT41385.1"/>
    </source>
</evidence>
<dbReference type="CDD" id="cd00009">
    <property type="entry name" value="AAA"/>
    <property type="match status" value="1"/>
</dbReference>
<evidence type="ECO:0000256" key="6">
    <source>
        <dbReference type="PROSITE-ProRule" id="PRU00169"/>
    </source>
</evidence>
<evidence type="ECO:0000256" key="2">
    <source>
        <dbReference type="ARBA" id="ARBA00022840"/>
    </source>
</evidence>
<feature type="region of interest" description="Disordered" evidence="7">
    <location>
        <begin position="646"/>
        <end position="693"/>
    </location>
</feature>
<feature type="modified residue" description="4-aspartylphosphate" evidence="6">
    <location>
        <position position="77"/>
    </location>
</feature>
<keyword evidence="1" id="KW-0547">Nucleotide-binding</keyword>
<sequence>MMLGPNEGYLATPRSPTRPTHRGNSAGRVLLVEDEPDQAAILEAVLRHEGLEVVVASSGEQALEVHQRTPADVLVTDLNLPGMTGVDLMRRLNTRDPEAPEPKVPPPAVVMVTGSGSIASAVDALKLGAADYLQKPLDPARLVSLVRELLRSDGVPVALGDEEDGQLVFEGMIGGSQKMRDVFARIERVGATMAPVLIVGESGTGKELVARAIHNRSRRRNGPFVPVHTGAIPRELIGSELFGHEKGSFTGAFSAAEGKFEAAAGGTIFLDEVGTMDSAVQVSLLRVLETYRFTRVGGRKEIEADVRVVAATNKDLLDLVDENVFREDLYYRLNVFTITLPPLRERREDVHPIGERYLVKFARRYGTPARRLSEAAIQRLGEHDWPGNVRELRNVMEQTALFAPGEIVGADDVQIGQGRIERRAGHAHGPRSEAQGRAPVPSSTAGVPSGVAASWPGQAPPRSEAGPGSWNVNAAWPQGRAPEGGTPPSINAGTAPLSADGTISGWAAPTFDPQRTPGTLVTHLDAGAEPATLSSAGPVTTVSSTLVGEPRIATPMPVVATPPLGQVPRTAEGGVREHEPTRESGDAGEHPLVLRLPVGTRLADAERQLILLTLEAVRGNKQRAARVLGISRRGLYSKLQAYGEHVGGQEAQGAPEAAEPQEAGETEPQEGADEVQASTEEHAGDEGGTRDAT</sequence>
<dbReference type="PROSITE" id="PS00676">
    <property type="entry name" value="SIGMA54_INTERACT_2"/>
    <property type="match status" value="1"/>
</dbReference>
<dbReference type="InterPro" id="IPR002078">
    <property type="entry name" value="Sigma_54_int"/>
</dbReference>
<evidence type="ECO:0000313" key="11">
    <source>
        <dbReference type="Proteomes" id="UP000067626"/>
    </source>
</evidence>
<dbReference type="SMART" id="SM00448">
    <property type="entry name" value="REC"/>
    <property type="match status" value="1"/>
</dbReference>
<dbReference type="Gene3D" id="3.40.50.2300">
    <property type="match status" value="1"/>
</dbReference>
<dbReference type="InterPro" id="IPR002197">
    <property type="entry name" value="HTH_Fis"/>
</dbReference>
<dbReference type="STRING" id="52.CMC5_055850"/>
<keyword evidence="2" id="KW-0067">ATP-binding</keyword>
<feature type="compositionally biased region" description="Low complexity" evidence="7">
    <location>
        <begin position="648"/>
        <end position="661"/>
    </location>
</feature>
<feature type="domain" description="Sigma-54 factor interaction" evidence="8">
    <location>
        <begin position="172"/>
        <end position="401"/>
    </location>
</feature>
<dbReference type="InterPro" id="IPR001789">
    <property type="entry name" value="Sig_transdc_resp-reg_receiver"/>
</dbReference>
<dbReference type="PROSITE" id="PS00688">
    <property type="entry name" value="SIGMA54_INTERACT_3"/>
    <property type="match status" value="1"/>
</dbReference>
<dbReference type="InterPro" id="IPR027417">
    <property type="entry name" value="P-loop_NTPase"/>
</dbReference>
<keyword evidence="3" id="KW-0805">Transcription regulation</keyword>
<dbReference type="InterPro" id="IPR011006">
    <property type="entry name" value="CheY-like_superfamily"/>
</dbReference>
<accession>A0A0K1EKI7</accession>
<organism evidence="10 11">
    <name type="scientific">Chondromyces crocatus</name>
    <dbReference type="NCBI Taxonomy" id="52"/>
    <lineage>
        <taxon>Bacteria</taxon>
        <taxon>Pseudomonadati</taxon>
        <taxon>Myxococcota</taxon>
        <taxon>Polyangia</taxon>
        <taxon>Polyangiales</taxon>
        <taxon>Polyangiaceae</taxon>
        <taxon>Chondromyces</taxon>
    </lineage>
</organism>
<dbReference type="SUPFAM" id="SSF46689">
    <property type="entry name" value="Homeodomain-like"/>
    <property type="match status" value="1"/>
</dbReference>
<dbReference type="PRINTS" id="PR01590">
    <property type="entry name" value="HTHFIS"/>
</dbReference>
<dbReference type="GO" id="GO:0005524">
    <property type="term" value="F:ATP binding"/>
    <property type="evidence" value="ECO:0007669"/>
    <property type="project" value="UniProtKB-KW"/>
</dbReference>
<protein>
    <submittedName>
        <fullName evidence="10">Fis family transcriptional regulator</fullName>
    </submittedName>
</protein>
<reference evidence="10 11" key="1">
    <citation type="submission" date="2015-07" db="EMBL/GenBank/DDBJ databases">
        <title>Genome analysis of myxobacterium Chondromyces crocatus Cm c5 reveals a high potential for natural compound synthesis and the genetic basis for the loss of fruiting body formation.</title>
        <authorList>
            <person name="Zaburannyi N."/>
            <person name="Bunk B."/>
            <person name="Maier J."/>
            <person name="Overmann J."/>
            <person name="Mueller R."/>
        </authorList>
    </citation>
    <scope>NUCLEOTIDE SEQUENCE [LARGE SCALE GENOMIC DNA]</scope>
    <source>
        <strain evidence="10 11">Cm c5</strain>
    </source>
</reference>
<dbReference type="Gene3D" id="3.40.50.300">
    <property type="entry name" value="P-loop containing nucleotide triphosphate hydrolases"/>
    <property type="match status" value="1"/>
</dbReference>
<dbReference type="AlphaFoldDB" id="A0A0K1EKI7"/>
<evidence type="ECO:0000256" key="7">
    <source>
        <dbReference type="SAM" id="MobiDB-lite"/>
    </source>
</evidence>